<sequence length="293" mass="34791">QYFRTARERYNIYLRRVANESPPWTEDPIFQKYKFCNVFREHDKVTIWLRQNWREPSYYADHPNLPFAMALARLINWPPTLEEIGFPRRWNSGKTLEVLHRRKDEGKKIYTGAYLLGSCPKGQERAIYLVNSVLSPLKDELLRRHGRIGYREFDPYAGSLESIWKWFRSQRGIGDFLAYEIVSDLRHTKYLRDAPDIMTWANAGPGALRGLTRLWGYQPKTRQISGYAFPKKNALEAMQTLLEKSQEARWELHTPPWEMREVEHWLCEFDKYCRITNGQGVLERFVPKTPSGW</sequence>
<comment type="caution">
    <text evidence="2">The sequence shown here is derived from an EMBL/GenBank/DDBJ whole genome shotgun (WGS) entry which is preliminary data.</text>
</comment>
<evidence type="ECO:0000313" key="2">
    <source>
        <dbReference type="EMBL" id="KKK88151.1"/>
    </source>
</evidence>
<accession>A0A0F9BUT6</accession>
<evidence type="ECO:0000259" key="1">
    <source>
        <dbReference type="Pfam" id="PF18723"/>
    </source>
</evidence>
<dbReference type="AlphaFoldDB" id="A0A0F9BUT6"/>
<organism evidence="2">
    <name type="scientific">marine sediment metagenome</name>
    <dbReference type="NCBI Taxonomy" id="412755"/>
    <lineage>
        <taxon>unclassified sequences</taxon>
        <taxon>metagenomes</taxon>
        <taxon>ecological metagenomes</taxon>
    </lineage>
</organism>
<name>A0A0F9BUT6_9ZZZZ</name>
<dbReference type="InterPro" id="IPR040684">
    <property type="entry name" value="HMUDK_hel"/>
</dbReference>
<dbReference type="Pfam" id="PF18723">
    <property type="entry name" value="HMUDK_hel"/>
    <property type="match status" value="1"/>
</dbReference>
<feature type="non-terminal residue" evidence="2">
    <location>
        <position position="1"/>
    </location>
</feature>
<gene>
    <name evidence="2" type="ORF">LCGC14_2746070</name>
</gene>
<proteinExistence type="predicted"/>
<feature type="domain" description="5-hmdU DNA kinase helical" evidence="1">
    <location>
        <begin position="2"/>
        <end position="276"/>
    </location>
</feature>
<dbReference type="EMBL" id="LAZR01050085">
    <property type="protein sequence ID" value="KKK88151.1"/>
    <property type="molecule type" value="Genomic_DNA"/>
</dbReference>
<reference evidence="2" key="1">
    <citation type="journal article" date="2015" name="Nature">
        <title>Complex archaea that bridge the gap between prokaryotes and eukaryotes.</title>
        <authorList>
            <person name="Spang A."/>
            <person name="Saw J.H."/>
            <person name="Jorgensen S.L."/>
            <person name="Zaremba-Niedzwiedzka K."/>
            <person name="Martijn J."/>
            <person name="Lind A.E."/>
            <person name="van Eijk R."/>
            <person name="Schleper C."/>
            <person name="Guy L."/>
            <person name="Ettema T.J."/>
        </authorList>
    </citation>
    <scope>NUCLEOTIDE SEQUENCE</scope>
</reference>
<protein>
    <recommendedName>
        <fullName evidence="1">5-hmdU DNA kinase helical domain-containing protein</fullName>
    </recommendedName>
</protein>